<dbReference type="EC" id="2.7.13.3" evidence="3"/>
<dbReference type="Gene3D" id="1.10.287.130">
    <property type="match status" value="1"/>
</dbReference>
<dbReference type="SUPFAM" id="SSF47384">
    <property type="entry name" value="Homodimeric domain of signal transducing histidine kinase"/>
    <property type="match status" value="1"/>
</dbReference>
<comment type="catalytic activity">
    <reaction evidence="1">
        <text>ATP + protein L-histidine = ADP + protein N-phospho-L-histidine.</text>
        <dbReference type="EC" id="2.7.13.3"/>
    </reaction>
</comment>
<dbReference type="InterPro" id="IPR004358">
    <property type="entry name" value="Sig_transdc_His_kin-like_C"/>
</dbReference>
<evidence type="ECO:0000256" key="5">
    <source>
        <dbReference type="ARBA" id="ARBA00022679"/>
    </source>
</evidence>
<dbReference type="InterPro" id="IPR003594">
    <property type="entry name" value="HATPase_dom"/>
</dbReference>
<organism evidence="10 11">
    <name type="scientific">Lachnoanaerobaculum orale</name>
    <dbReference type="NCBI Taxonomy" id="979627"/>
    <lineage>
        <taxon>Bacteria</taxon>
        <taxon>Bacillati</taxon>
        <taxon>Bacillota</taxon>
        <taxon>Clostridia</taxon>
        <taxon>Lachnospirales</taxon>
        <taxon>Lachnospiraceae</taxon>
        <taxon>Lachnoanaerobaculum</taxon>
    </lineage>
</organism>
<dbReference type="SMART" id="SM00388">
    <property type="entry name" value="HisKA"/>
    <property type="match status" value="1"/>
</dbReference>
<dbReference type="EMBL" id="RRCM01000002">
    <property type="protein sequence ID" value="RRJ14147.1"/>
    <property type="molecule type" value="Genomic_DNA"/>
</dbReference>
<gene>
    <name evidence="10" type="ORF">EHW90_10595</name>
</gene>
<evidence type="ECO:0000256" key="4">
    <source>
        <dbReference type="ARBA" id="ARBA00022553"/>
    </source>
</evidence>
<dbReference type="GO" id="GO:0000155">
    <property type="term" value="F:phosphorelay sensor kinase activity"/>
    <property type="evidence" value="ECO:0007669"/>
    <property type="project" value="InterPro"/>
</dbReference>
<comment type="subcellular location">
    <subcellularLocation>
        <location evidence="2">Membrane</location>
    </subcellularLocation>
</comment>
<dbReference type="FunFam" id="3.30.565.10:FF:000006">
    <property type="entry name" value="Sensor histidine kinase WalK"/>
    <property type="match status" value="1"/>
</dbReference>
<evidence type="ECO:0000256" key="8">
    <source>
        <dbReference type="SAM" id="Phobius"/>
    </source>
</evidence>
<dbReference type="PRINTS" id="PR00344">
    <property type="entry name" value="BCTRLSENSOR"/>
</dbReference>
<dbReference type="CDD" id="cd00075">
    <property type="entry name" value="HATPase"/>
    <property type="match status" value="1"/>
</dbReference>
<dbReference type="RefSeq" id="WP_124952742.1">
    <property type="nucleotide sequence ID" value="NZ_CAJPLI010000142.1"/>
</dbReference>
<dbReference type="InterPro" id="IPR050351">
    <property type="entry name" value="BphY/WalK/GraS-like"/>
</dbReference>
<evidence type="ECO:0000313" key="10">
    <source>
        <dbReference type="EMBL" id="RRJ14147.1"/>
    </source>
</evidence>
<keyword evidence="11" id="KW-1185">Reference proteome</keyword>
<dbReference type="Proteomes" id="UP000276982">
    <property type="component" value="Unassembled WGS sequence"/>
</dbReference>
<evidence type="ECO:0000256" key="1">
    <source>
        <dbReference type="ARBA" id="ARBA00000085"/>
    </source>
</evidence>
<feature type="transmembrane region" description="Helical" evidence="8">
    <location>
        <begin position="184"/>
        <end position="205"/>
    </location>
</feature>
<dbReference type="InterPro" id="IPR036097">
    <property type="entry name" value="HisK_dim/P_sf"/>
</dbReference>
<keyword evidence="8" id="KW-0812">Transmembrane</keyword>
<dbReference type="Pfam" id="PF02518">
    <property type="entry name" value="HATPase_c"/>
    <property type="match status" value="1"/>
</dbReference>
<dbReference type="PROSITE" id="PS50109">
    <property type="entry name" value="HIS_KIN"/>
    <property type="match status" value="1"/>
</dbReference>
<keyword evidence="7" id="KW-0902">Two-component regulatory system</keyword>
<proteinExistence type="predicted"/>
<dbReference type="SMART" id="SM00387">
    <property type="entry name" value="HATPase_c"/>
    <property type="match status" value="1"/>
</dbReference>
<evidence type="ECO:0000256" key="6">
    <source>
        <dbReference type="ARBA" id="ARBA00022777"/>
    </source>
</evidence>
<dbReference type="SUPFAM" id="SSF55874">
    <property type="entry name" value="ATPase domain of HSP90 chaperone/DNA topoisomerase II/histidine kinase"/>
    <property type="match status" value="1"/>
</dbReference>
<dbReference type="InterPro" id="IPR005467">
    <property type="entry name" value="His_kinase_dom"/>
</dbReference>
<dbReference type="PANTHER" id="PTHR45453:SF1">
    <property type="entry name" value="PHOSPHATE REGULON SENSOR PROTEIN PHOR"/>
    <property type="match status" value="1"/>
</dbReference>
<evidence type="ECO:0000256" key="2">
    <source>
        <dbReference type="ARBA" id="ARBA00004370"/>
    </source>
</evidence>
<dbReference type="GO" id="GO:0005886">
    <property type="term" value="C:plasma membrane"/>
    <property type="evidence" value="ECO:0007669"/>
    <property type="project" value="TreeGrafter"/>
</dbReference>
<keyword evidence="4" id="KW-0597">Phosphoprotein</keyword>
<evidence type="ECO:0000313" key="11">
    <source>
        <dbReference type="Proteomes" id="UP000276982"/>
    </source>
</evidence>
<keyword evidence="8" id="KW-0472">Membrane</keyword>
<feature type="transmembrane region" description="Helical" evidence="8">
    <location>
        <begin position="15"/>
        <end position="37"/>
    </location>
</feature>
<dbReference type="GO" id="GO:0016036">
    <property type="term" value="P:cellular response to phosphate starvation"/>
    <property type="evidence" value="ECO:0007669"/>
    <property type="project" value="TreeGrafter"/>
</dbReference>
<name>A0A3P3PYV4_9FIRM</name>
<dbReference type="CDD" id="cd00082">
    <property type="entry name" value="HisKA"/>
    <property type="match status" value="1"/>
</dbReference>
<dbReference type="PANTHER" id="PTHR45453">
    <property type="entry name" value="PHOSPHATE REGULON SENSOR PROTEIN PHOR"/>
    <property type="match status" value="1"/>
</dbReference>
<comment type="caution">
    <text evidence="10">The sequence shown here is derived from an EMBL/GenBank/DDBJ whole genome shotgun (WGS) entry which is preliminary data.</text>
</comment>
<protein>
    <recommendedName>
        <fullName evidence="3">histidine kinase</fullName>
        <ecNumber evidence="3">2.7.13.3</ecNumber>
    </recommendedName>
</protein>
<keyword evidence="5" id="KW-0808">Transferase</keyword>
<dbReference type="InterPro" id="IPR036890">
    <property type="entry name" value="HATPase_C_sf"/>
</dbReference>
<keyword evidence="6 10" id="KW-0418">Kinase</keyword>
<evidence type="ECO:0000256" key="3">
    <source>
        <dbReference type="ARBA" id="ARBA00012438"/>
    </source>
</evidence>
<accession>A0A3P3PYV4</accession>
<dbReference type="Pfam" id="PF00512">
    <property type="entry name" value="HisKA"/>
    <property type="match status" value="1"/>
</dbReference>
<feature type="domain" description="Histidine kinase" evidence="9">
    <location>
        <begin position="262"/>
        <end position="479"/>
    </location>
</feature>
<evidence type="ECO:0000256" key="7">
    <source>
        <dbReference type="ARBA" id="ARBA00023012"/>
    </source>
</evidence>
<reference evidence="10 11" key="1">
    <citation type="submission" date="2018-11" db="EMBL/GenBank/DDBJ databases">
        <title>Genome sequencing of Lachnoanaerobaculum orale DSM 24553T.</title>
        <authorList>
            <person name="Kook J.-K."/>
            <person name="Park S.-N."/>
            <person name="Lim Y.K."/>
        </authorList>
    </citation>
    <scope>NUCLEOTIDE SEQUENCE [LARGE SCALE GENOMIC DNA]</scope>
    <source>
        <strain evidence="10 11">DSM 24553</strain>
    </source>
</reference>
<sequence>MDEEKKKFKFKMPAVSFRLLLTIVFIVLGIAPVFIYGRMVSRTNLSSRIDARKIELQTKGLMLSNKLTRGNFLKDPKERESLNSEIDAVAEIYNGRIVVIDKSYNTIVDTFNLAVGKINIAPEIIDTFNGTNTNIYNRKKSYILQTMPIYETIDNKNIDGVLLFIASTDNLIAVAEGVGNTERFLYITLSAIVVVLSIITAGRLLRPLTKLRDDIASIGYGKLDQKLEHNEYKLTKSISENINTTLAKLQAADKLRDEFVANVSHELKTPITSIRVLADSLIGMENVPNEMYAEFMHDISDEIDREAKIIDDLLSLVKLDKAANTLVTEQVDINQLIKQILKRLRPIADKRDIELTFETIREVSADVDETKLSLAINNLIENAIKYNKDGGFVKVSIDADHKFFYIQVKDSGDGIAPEYQDLIFERFYRIDKARSRQTGGTGLGLAITRNVVHLHDGIIKVSSKEGEGTTFTVRIPLNHVKRRDKK</sequence>
<keyword evidence="8" id="KW-1133">Transmembrane helix</keyword>
<dbReference type="InterPro" id="IPR003661">
    <property type="entry name" value="HisK_dim/P_dom"/>
</dbReference>
<dbReference type="GO" id="GO:0004721">
    <property type="term" value="F:phosphoprotein phosphatase activity"/>
    <property type="evidence" value="ECO:0007669"/>
    <property type="project" value="TreeGrafter"/>
</dbReference>
<dbReference type="Gene3D" id="3.30.565.10">
    <property type="entry name" value="Histidine kinase-like ATPase, C-terminal domain"/>
    <property type="match status" value="1"/>
</dbReference>
<evidence type="ECO:0000259" key="9">
    <source>
        <dbReference type="PROSITE" id="PS50109"/>
    </source>
</evidence>
<dbReference type="AlphaFoldDB" id="A0A3P3PYV4"/>